<proteinExistence type="predicted"/>
<gene>
    <name evidence="2" type="ORF">HELGO_WM11721</name>
</gene>
<dbReference type="Pfam" id="PF07437">
    <property type="entry name" value="YfaZ"/>
    <property type="match status" value="1"/>
</dbReference>
<organism evidence="2">
    <name type="scientific">uncultured Thiotrichaceae bacterium</name>
    <dbReference type="NCBI Taxonomy" id="298394"/>
    <lineage>
        <taxon>Bacteria</taxon>
        <taxon>Pseudomonadati</taxon>
        <taxon>Pseudomonadota</taxon>
        <taxon>Gammaproteobacteria</taxon>
        <taxon>Thiotrichales</taxon>
        <taxon>Thiotrichaceae</taxon>
        <taxon>environmental samples</taxon>
    </lineage>
</organism>
<dbReference type="AlphaFoldDB" id="A0A6S6SQL1"/>
<protein>
    <recommendedName>
        <fullName evidence="3">YfaZ</fullName>
    </recommendedName>
</protein>
<accession>A0A6S6SQL1</accession>
<feature type="signal peptide" evidence="1">
    <location>
        <begin position="1"/>
        <end position="25"/>
    </location>
</feature>
<evidence type="ECO:0000313" key="2">
    <source>
        <dbReference type="EMBL" id="CAA6804950.1"/>
    </source>
</evidence>
<sequence>MFNKKISLYLASALLPTIFVLPTHASQLDFALSEEAAALEAYVDTNALSAGRAQMSVGGIYNEDDDIAGFVGFSSSGSGNYTTNNPYTFGVGVRGYYAALEDLDKDVGAIALGVNGKMRFNAVFPLAVTGELYYAPKITTFDDGDDLLDTRIRLETDVSPNARAFIGYRILQAELKSGGDYEIDDQVQLGINFDF</sequence>
<name>A0A6S6SQL1_9GAMM</name>
<keyword evidence="1" id="KW-0732">Signal</keyword>
<evidence type="ECO:0008006" key="3">
    <source>
        <dbReference type="Google" id="ProtNLM"/>
    </source>
</evidence>
<feature type="chain" id="PRO_5028335636" description="YfaZ" evidence="1">
    <location>
        <begin position="26"/>
        <end position="195"/>
    </location>
</feature>
<reference evidence="2" key="1">
    <citation type="submission" date="2020-01" db="EMBL/GenBank/DDBJ databases">
        <authorList>
            <person name="Meier V. D."/>
            <person name="Meier V D."/>
        </authorList>
    </citation>
    <scope>NUCLEOTIDE SEQUENCE</scope>
    <source>
        <strain evidence="2">HLG_WM_MAG_07</strain>
    </source>
</reference>
<dbReference type="InterPro" id="IPR009998">
    <property type="entry name" value="YfaZ"/>
</dbReference>
<evidence type="ECO:0000256" key="1">
    <source>
        <dbReference type="SAM" id="SignalP"/>
    </source>
</evidence>
<dbReference type="EMBL" id="CACVAY010000025">
    <property type="protein sequence ID" value="CAA6804950.1"/>
    <property type="molecule type" value="Genomic_DNA"/>
</dbReference>